<protein>
    <submittedName>
        <fullName evidence="1">Uncharacterized protein</fullName>
    </submittedName>
</protein>
<keyword evidence="2" id="KW-1185">Reference proteome</keyword>
<evidence type="ECO:0000313" key="2">
    <source>
        <dbReference type="Proteomes" id="UP000823674"/>
    </source>
</evidence>
<accession>A0ABQ7LP00</accession>
<proteinExistence type="predicted"/>
<organism evidence="1 2">
    <name type="scientific">Brassica rapa subsp. trilocularis</name>
    <dbReference type="NCBI Taxonomy" id="1813537"/>
    <lineage>
        <taxon>Eukaryota</taxon>
        <taxon>Viridiplantae</taxon>
        <taxon>Streptophyta</taxon>
        <taxon>Embryophyta</taxon>
        <taxon>Tracheophyta</taxon>
        <taxon>Spermatophyta</taxon>
        <taxon>Magnoliopsida</taxon>
        <taxon>eudicotyledons</taxon>
        <taxon>Gunneridae</taxon>
        <taxon>Pentapetalae</taxon>
        <taxon>rosids</taxon>
        <taxon>malvids</taxon>
        <taxon>Brassicales</taxon>
        <taxon>Brassicaceae</taxon>
        <taxon>Brassiceae</taxon>
        <taxon>Brassica</taxon>
    </lineage>
</organism>
<gene>
    <name evidence="1" type="primary">A08p009020.1_BraROA</name>
    <name evidence="1" type="ORF">IGI04_029850</name>
</gene>
<comment type="caution">
    <text evidence="1">The sequence shown here is derived from an EMBL/GenBank/DDBJ whole genome shotgun (WGS) entry which is preliminary data.</text>
</comment>
<sequence length="125" mass="14458">METKILIRLNTFDSEDFLKTYGTLMEDLCKTHARLMEDFDLGEKPKLFHSLGVNSKFYLNLDGCVGRLLFKFYTLEKLMEDFDLGGKPKLFQNLGGNHKFYLNLGGKCLKTFFKSFVSLPEPKIN</sequence>
<reference evidence="1 2" key="1">
    <citation type="submission" date="2021-03" db="EMBL/GenBank/DDBJ databases">
        <authorList>
            <person name="King G.J."/>
            <person name="Bancroft I."/>
            <person name="Baten A."/>
            <person name="Bloomfield J."/>
            <person name="Borpatragohain P."/>
            <person name="He Z."/>
            <person name="Irish N."/>
            <person name="Irwin J."/>
            <person name="Liu K."/>
            <person name="Mauleon R.P."/>
            <person name="Moore J."/>
            <person name="Morris R."/>
            <person name="Ostergaard L."/>
            <person name="Wang B."/>
            <person name="Wells R."/>
        </authorList>
    </citation>
    <scope>NUCLEOTIDE SEQUENCE [LARGE SCALE GENOMIC DNA]</scope>
    <source>
        <strain evidence="1">R-o-18</strain>
        <tissue evidence="1">Leaf</tissue>
    </source>
</reference>
<name>A0ABQ7LP00_BRACM</name>
<dbReference type="Proteomes" id="UP000823674">
    <property type="component" value="Chromosome A08"/>
</dbReference>
<dbReference type="EMBL" id="JADBGQ010000007">
    <property type="protein sequence ID" value="KAG5388309.1"/>
    <property type="molecule type" value="Genomic_DNA"/>
</dbReference>
<evidence type="ECO:0000313" key="1">
    <source>
        <dbReference type="EMBL" id="KAG5388309.1"/>
    </source>
</evidence>